<evidence type="ECO:0000256" key="3">
    <source>
        <dbReference type="ARBA" id="ARBA00022777"/>
    </source>
</evidence>
<comment type="similarity">
    <text evidence="1">Belongs to the carbohydrate kinase PfkB family.</text>
</comment>
<reference evidence="5 6" key="1">
    <citation type="submission" date="2018-05" db="EMBL/GenBank/DDBJ databases">
        <title>Genomic Encyclopedia of Type Strains, Phase IV (KMG-IV): sequencing the most valuable type-strain genomes for metagenomic binning, comparative biology and taxonomic classification.</title>
        <authorList>
            <person name="Goeker M."/>
        </authorList>
    </citation>
    <scope>NUCLEOTIDE SEQUENCE [LARGE SCALE GENOMIC DNA]</scope>
    <source>
        <strain evidence="5 6">DSM 19579</strain>
    </source>
</reference>
<evidence type="ECO:0000313" key="6">
    <source>
        <dbReference type="Proteomes" id="UP000246744"/>
    </source>
</evidence>
<evidence type="ECO:0000256" key="1">
    <source>
        <dbReference type="ARBA" id="ARBA00010688"/>
    </source>
</evidence>
<accession>A0A317PJS7</accession>
<feature type="domain" description="Carbohydrate kinase PfkB" evidence="4">
    <location>
        <begin position="16"/>
        <end position="263"/>
    </location>
</feature>
<organism evidence="5 6">
    <name type="scientific">Mangrovibacter plantisponsor</name>
    <dbReference type="NCBI Taxonomy" id="451513"/>
    <lineage>
        <taxon>Bacteria</taxon>
        <taxon>Pseudomonadati</taxon>
        <taxon>Pseudomonadota</taxon>
        <taxon>Gammaproteobacteria</taxon>
        <taxon>Enterobacterales</taxon>
        <taxon>Enterobacteriaceae</taxon>
        <taxon>Mangrovibacter</taxon>
    </lineage>
</organism>
<dbReference type="RefSeq" id="WP_110028029.1">
    <property type="nucleotide sequence ID" value="NZ_QGTS01000021.1"/>
</dbReference>
<dbReference type="GO" id="GO:0016301">
    <property type="term" value="F:kinase activity"/>
    <property type="evidence" value="ECO:0007669"/>
    <property type="project" value="UniProtKB-KW"/>
</dbReference>
<dbReference type="SUPFAM" id="SSF53613">
    <property type="entry name" value="Ribokinase-like"/>
    <property type="match status" value="1"/>
</dbReference>
<sequence length="273" mass="29537">MKVLGLGDNVIDRYQHTGLGYPGGNALNFSVFAHELYADTAYLGIFGDDAAAAHIRQILANRQIQTRHCLDVPGESGFATLTIQNGDRVFLGSNAGGVRQRTPMDFILQHQPWLSEFSLIHSAAYSYTEHLLPQLARLPGLLSYDFSDDFTPDNALACCQWLDYAFFSCSERSLSETRELLAEAHHKGGAITVATRGEEGALLFDGETWLFQHPTPITAVDTLGAGDGFITAFLLAHLSGKNLVTSLQAGADFAAQVCTTDGAFGEPIQLALL</sequence>
<evidence type="ECO:0000313" key="5">
    <source>
        <dbReference type="EMBL" id="PWW01292.1"/>
    </source>
</evidence>
<dbReference type="OrthoDB" id="9792663at2"/>
<proteinExistence type="inferred from homology"/>
<dbReference type="InterPro" id="IPR029056">
    <property type="entry name" value="Ribokinase-like"/>
</dbReference>
<keyword evidence="2" id="KW-0808">Transferase</keyword>
<dbReference type="PANTHER" id="PTHR43085">
    <property type="entry name" value="HEXOKINASE FAMILY MEMBER"/>
    <property type="match status" value="1"/>
</dbReference>
<gene>
    <name evidence="5" type="ORF">DES37_12127</name>
</gene>
<dbReference type="Proteomes" id="UP000246744">
    <property type="component" value="Unassembled WGS sequence"/>
</dbReference>
<comment type="caution">
    <text evidence="5">The sequence shown here is derived from an EMBL/GenBank/DDBJ whole genome shotgun (WGS) entry which is preliminary data.</text>
</comment>
<protein>
    <submittedName>
        <fullName evidence="5">Fructoselysine 6-kinase</fullName>
    </submittedName>
</protein>
<dbReference type="EMBL" id="QGTS01000021">
    <property type="protein sequence ID" value="PWW01292.1"/>
    <property type="molecule type" value="Genomic_DNA"/>
</dbReference>
<dbReference type="Pfam" id="PF00294">
    <property type="entry name" value="PfkB"/>
    <property type="match status" value="1"/>
</dbReference>
<evidence type="ECO:0000259" key="4">
    <source>
        <dbReference type="Pfam" id="PF00294"/>
    </source>
</evidence>
<keyword evidence="6" id="KW-1185">Reference proteome</keyword>
<name>A0A317PJS7_9ENTR</name>
<dbReference type="InterPro" id="IPR050306">
    <property type="entry name" value="PfkB_Carbo_kinase"/>
</dbReference>
<evidence type="ECO:0000256" key="2">
    <source>
        <dbReference type="ARBA" id="ARBA00022679"/>
    </source>
</evidence>
<keyword evidence="3 5" id="KW-0418">Kinase</keyword>
<dbReference type="InterPro" id="IPR011611">
    <property type="entry name" value="PfkB_dom"/>
</dbReference>
<dbReference type="AlphaFoldDB" id="A0A317PJS7"/>
<dbReference type="Gene3D" id="3.40.1190.20">
    <property type="match status" value="1"/>
</dbReference>
<dbReference type="PANTHER" id="PTHR43085:SF41">
    <property type="entry name" value="FRUCTOSELYSINE 6-KINASE"/>
    <property type="match status" value="1"/>
</dbReference>